<proteinExistence type="predicted"/>
<dbReference type="STRING" id="378806.STAUR_1123"/>
<reference evidence="2 4" key="2">
    <citation type="journal article" date="2011" name="Mol. Biol. Evol.">
        <title>Comparative genomic analysis of fruiting body formation in Myxococcales.</title>
        <authorList>
            <person name="Huntley S."/>
            <person name="Hamann N."/>
            <person name="Wegener-Feldbrugge S."/>
            <person name="Treuner-Lange A."/>
            <person name="Kube M."/>
            <person name="Reinhardt R."/>
            <person name="Klages S."/>
            <person name="Muller R."/>
            <person name="Ronning C.M."/>
            <person name="Nierman W.C."/>
            <person name="Sogaard-Andersen L."/>
        </authorList>
    </citation>
    <scope>NUCLEOTIDE SEQUENCE [LARGE SCALE GENOMIC DNA]</scope>
    <source>
        <strain evidence="2 4">DW4/3-1</strain>
    </source>
</reference>
<dbReference type="AlphaFoldDB" id="Q09A14"/>
<dbReference type="Proteomes" id="UP000001351">
    <property type="component" value="Chromosome"/>
</dbReference>
<keyword evidence="4" id="KW-1185">Reference proteome</keyword>
<reference evidence="3 5" key="1">
    <citation type="submission" date="2006-04" db="EMBL/GenBank/DDBJ databases">
        <authorList>
            <person name="Nierman W.C."/>
        </authorList>
    </citation>
    <scope>NUCLEOTIDE SEQUENCE [LARGE SCALE GENOMIC DNA]</scope>
    <source>
        <strain evidence="3 5">DW4/3-1</strain>
    </source>
</reference>
<dbReference type="EMBL" id="CP002271">
    <property type="protein sequence ID" value="ADO68927.1"/>
    <property type="molecule type" value="Genomic_DNA"/>
</dbReference>
<sequence>MITSTQAALERITASLLSALLVSCGASRHLAPANAQELTRLVLFIRQMPDGTATHAWQRAEEFDLAQYQHLAANHDEPRRIALTAKRQRDCDEENRDCINKCMDRPLPRGYGHITSNGKLGGKEKYCNDQCWQPYRDCIELEKLKPQEFTTIDNAIDWLKHHHETISVGSAVTIAGITFIVVSVTAGMVLLAPVLLLAGTGTQTEPFMARVSP</sequence>
<keyword evidence="1" id="KW-1133">Transmembrane helix</keyword>
<evidence type="ECO:0000313" key="2">
    <source>
        <dbReference type="EMBL" id="ADO68927.1"/>
    </source>
</evidence>
<name>Q09A14_STIAD</name>
<dbReference type="KEGG" id="sur:STAUR_1123"/>
<gene>
    <name evidence="2" type="ordered locus">STAUR_1123</name>
    <name evidence="3" type="ORF">STIAU_8778</name>
</gene>
<accession>Q09A14</accession>
<dbReference type="EMBL" id="AAMD01000015">
    <property type="protein sequence ID" value="EAU68550.1"/>
    <property type="molecule type" value="Genomic_DNA"/>
</dbReference>
<feature type="transmembrane region" description="Helical" evidence="1">
    <location>
        <begin position="174"/>
        <end position="198"/>
    </location>
</feature>
<keyword evidence="1" id="KW-0472">Membrane</keyword>
<evidence type="ECO:0000256" key="1">
    <source>
        <dbReference type="SAM" id="Phobius"/>
    </source>
</evidence>
<keyword evidence="1" id="KW-0812">Transmembrane</keyword>
<dbReference type="RefSeq" id="WP_002611755.1">
    <property type="nucleotide sequence ID" value="NC_014623.1"/>
</dbReference>
<protein>
    <submittedName>
        <fullName evidence="3">Uncharacterized protein</fullName>
    </submittedName>
</protein>
<evidence type="ECO:0000313" key="4">
    <source>
        <dbReference type="Proteomes" id="UP000001351"/>
    </source>
</evidence>
<evidence type="ECO:0000313" key="5">
    <source>
        <dbReference type="Proteomes" id="UP000032702"/>
    </source>
</evidence>
<dbReference type="Proteomes" id="UP000032702">
    <property type="component" value="Unassembled WGS sequence"/>
</dbReference>
<dbReference type="OrthoDB" id="5517048at2"/>
<evidence type="ECO:0000313" key="3">
    <source>
        <dbReference type="EMBL" id="EAU68550.1"/>
    </source>
</evidence>
<organism evidence="3 5">
    <name type="scientific">Stigmatella aurantiaca (strain DW4/3-1)</name>
    <dbReference type="NCBI Taxonomy" id="378806"/>
    <lineage>
        <taxon>Bacteria</taxon>
        <taxon>Pseudomonadati</taxon>
        <taxon>Myxococcota</taxon>
        <taxon>Myxococcia</taxon>
        <taxon>Myxococcales</taxon>
        <taxon>Cystobacterineae</taxon>
        <taxon>Archangiaceae</taxon>
        <taxon>Stigmatella</taxon>
    </lineage>
</organism>
<dbReference type="HOGENOM" id="CLU_113323_0_0_7"/>